<dbReference type="EMBL" id="JAPWDQ010000001">
    <property type="protein sequence ID" value="KAJ5494990.1"/>
    <property type="molecule type" value="Genomic_DNA"/>
</dbReference>
<feature type="region of interest" description="Disordered" evidence="1">
    <location>
        <begin position="256"/>
        <end position="285"/>
    </location>
</feature>
<feature type="region of interest" description="Disordered" evidence="1">
    <location>
        <begin position="61"/>
        <end position="86"/>
    </location>
</feature>
<feature type="compositionally biased region" description="Acidic residues" evidence="1">
    <location>
        <begin position="681"/>
        <end position="720"/>
    </location>
</feature>
<comment type="caution">
    <text evidence="2">The sequence shown here is derived from an EMBL/GenBank/DDBJ whole genome shotgun (WGS) entry which is preliminary data.</text>
</comment>
<feature type="compositionally biased region" description="Acidic residues" evidence="1">
    <location>
        <begin position="747"/>
        <end position="756"/>
    </location>
</feature>
<feature type="compositionally biased region" description="Polar residues" evidence="1">
    <location>
        <begin position="267"/>
        <end position="282"/>
    </location>
</feature>
<feature type="compositionally biased region" description="Basic and acidic residues" evidence="1">
    <location>
        <begin position="319"/>
        <end position="339"/>
    </location>
</feature>
<accession>A0A9W9XM17</accession>
<feature type="compositionally biased region" description="Low complexity" evidence="1">
    <location>
        <begin position="575"/>
        <end position="590"/>
    </location>
</feature>
<reference evidence="2" key="1">
    <citation type="submission" date="2022-12" db="EMBL/GenBank/DDBJ databases">
        <authorList>
            <person name="Petersen C."/>
        </authorList>
    </citation>
    <scope>NUCLEOTIDE SEQUENCE</scope>
    <source>
        <strain evidence="2">IBT 30728</strain>
    </source>
</reference>
<feature type="compositionally biased region" description="Acidic residues" evidence="1">
    <location>
        <begin position="475"/>
        <end position="493"/>
    </location>
</feature>
<reference evidence="2" key="2">
    <citation type="journal article" date="2023" name="IMA Fungus">
        <title>Comparative genomic study of the Penicillium genus elucidates a diverse pangenome and 15 lateral gene transfer events.</title>
        <authorList>
            <person name="Petersen C."/>
            <person name="Sorensen T."/>
            <person name="Nielsen M.R."/>
            <person name="Sondergaard T.E."/>
            <person name="Sorensen J.L."/>
            <person name="Fitzpatrick D.A."/>
            <person name="Frisvad J.C."/>
            <person name="Nielsen K.L."/>
        </authorList>
    </citation>
    <scope>NUCLEOTIDE SEQUENCE</scope>
    <source>
        <strain evidence="2">IBT 30728</strain>
    </source>
</reference>
<keyword evidence="3" id="KW-1185">Reference proteome</keyword>
<feature type="compositionally biased region" description="Low complexity" evidence="1">
    <location>
        <begin position="297"/>
        <end position="318"/>
    </location>
</feature>
<dbReference type="RefSeq" id="XP_056794003.1">
    <property type="nucleotide sequence ID" value="XM_056929710.1"/>
</dbReference>
<proteinExistence type="predicted"/>
<dbReference type="AlphaFoldDB" id="A0A9W9XM17"/>
<evidence type="ECO:0000256" key="1">
    <source>
        <dbReference type="SAM" id="MobiDB-lite"/>
    </source>
</evidence>
<protein>
    <submittedName>
        <fullName evidence="2">Uncharacterized protein</fullName>
    </submittedName>
</protein>
<organism evidence="2 3">
    <name type="scientific">Penicillium diatomitis</name>
    <dbReference type="NCBI Taxonomy" id="2819901"/>
    <lineage>
        <taxon>Eukaryota</taxon>
        <taxon>Fungi</taxon>
        <taxon>Dikarya</taxon>
        <taxon>Ascomycota</taxon>
        <taxon>Pezizomycotina</taxon>
        <taxon>Eurotiomycetes</taxon>
        <taxon>Eurotiomycetidae</taxon>
        <taxon>Eurotiales</taxon>
        <taxon>Aspergillaceae</taxon>
        <taxon>Penicillium</taxon>
    </lineage>
</organism>
<feature type="compositionally biased region" description="Polar residues" evidence="1">
    <location>
        <begin position="528"/>
        <end position="537"/>
    </location>
</feature>
<dbReference type="GeneID" id="81619959"/>
<sequence length="898" mass="95493">MPPMLLDPSQAFQFGLAGLNPSLGTPVAGNRSGGSAPQPTQFPIAGPYDFSQLQLPFNQMGPAARAHGALGPNANTGSSDAHAPHMLRTGTRKPEVLQNQGDSDQTREHLLLEEGEISEGELGLESQRMDAVEQRSGPPVAKRQRQQHASTISSPSSSSSRSSALDSAPESQRNSAVTIADGPASSQAVPHLRVQAQGALLSLAIHNIRFNELVAEGINPSVLRKLYEEVGIRVEASQPPTPTVNVTAESVTKLREDHAESRAVPKSMSSNAPQPGTVQSDPKQPMERKELIAKMLAAKAASKPSENAAPSPSPSSAEAKIKTKESIVPTKEKSKAQTELARQRIEALKKQALLRSKLKAQQDAQDSQNVPNNPSPAVNHPLPVRPPPVPHNSSTATIPGLSLTEHISDGGSKGVDEGIDANATDLTSIDRLKQRKRPRASDLDDSGEAENGISTHVAAPLYKESDRLIIHISDDESLYGDDENEEMDADSSSESETPNKNSSTAGMTASQPVLRRSPSGTGTSSTPQVSVHASSDQEQMRRKALEIQALHRRIAELEERRKMKLAASRTQSPHPATTAAGTPSASGAASNLPEERSPEDQATEEVVTQLATKQSRLAAQEGKLGLCNMDIEIVLTKTPDSPKPIVARKSPDTPSPDLPVTIAASEEPSLARSPMSADSALLEEESDDSSSEDSSSEDSSSDDSGSEDSNSEESGSEESQLESGADVSASEKPVSDESSTESHSEQEDGEMEDSETYEPPNTVQLVPDDDSMEVDRLPNGTSESGAPVQPAVSRLVKNLHGEDDEDYEPTDHNGNDLDMSDAASISGSEAYEPPEPETGPGSPQSSYSPPPDLPAEPMDVDHLFNSSQSHDPQDAMPRMRDQEAQPVYRGPESQILGV</sequence>
<name>A0A9W9XM17_9EURO</name>
<evidence type="ECO:0000313" key="3">
    <source>
        <dbReference type="Proteomes" id="UP001148312"/>
    </source>
</evidence>
<evidence type="ECO:0000313" key="2">
    <source>
        <dbReference type="EMBL" id="KAJ5494990.1"/>
    </source>
</evidence>
<feature type="compositionally biased region" description="Low complexity" evidence="1">
    <location>
        <begin position="149"/>
        <end position="171"/>
    </location>
</feature>
<feature type="compositionally biased region" description="Polar residues" evidence="1">
    <location>
        <begin position="362"/>
        <end position="372"/>
    </location>
</feature>
<feature type="region of interest" description="Disordered" evidence="1">
    <location>
        <begin position="563"/>
        <end position="608"/>
    </location>
</feature>
<feature type="compositionally biased region" description="Low complexity" evidence="1">
    <location>
        <begin position="838"/>
        <end position="847"/>
    </location>
</feature>
<feature type="compositionally biased region" description="Basic and acidic residues" evidence="1">
    <location>
        <begin position="871"/>
        <end position="883"/>
    </location>
</feature>
<feature type="region of interest" description="Disordered" evidence="1">
    <location>
        <begin position="16"/>
        <end position="48"/>
    </location>
</feature>
<feature type="region of interest" description="Disordered" evidence="1">
    <location>
        <begin position="474"/>
        <end position="540"/>
    </location>
</feature>
<feature type="region of interest" description="Disordered" evidence="1">
    <location>
        <begin position="114"/>
        <end position="178"/>
    </location>
</feature>
<feature type="compositionally biased region" description="Polar residues" evidence="1">
    <location>
        <begin position="498"/>
        <end position="511"/>
    </location>
</feature>
<dbReference type="Proteomes" id="UP001148312">
    <property type="component" value="Unassembled WGS sequence"/>
</dbReference>
<feature type="compositionally biased region" description="Low complexity" evidence="1">
    <location>
        <begin position="517"/>
        <end position="527"/>
    </location>
</feature>
<feature type="region of interest" description="Disordered" evidence="1">
    <location>
        <begin position="356"/>
        <end position="458"/>
    </location>
</feature>
<gene>
    <name evidence="2" type="ORF">N7539_000106</name>
</gene>
<feature type="region of interest" description="Disordered" evidence="1">
    <location>
        <begin position="635"/>
        <end position="898"/>
    </location>
</feature>
<feature type="region of interest" description="Disordered" evidence="1">
    <location>
        <begin position="297"/>
        <end position="339"/>
    </location>
</feature>